<keyword evidence="2" id="KW-0732">Signal</keyword>
<keyword evidence="1" id="KW-0812">Transmembrane</keyword>
<keyword evidence="1" id="KW-0472">Membrane</keyword>
<dbReference type="OrthoDB" id="10158875at2759"/>
<organism evidence="3 4">
    <name type="scientific">Strongylocentrotus purpuratus</name>
    <name type="common">Purple sea urchin</name>
    <dbReference type="NCBI Taxonomy" id="7668"/>
    <lineage>
        <taxon>Eukaryota</taxon>
        <taxon>Metazoa</taxon>
        <taxon>Echinodermata</taxon>
        <taxon>Eleutherozoa</taxon>
        <taxon>Echinozoa</taxon>
        <taxon>Echinoidea</taxon>
        <taxon>Euechinoidea</taxon>
        <taxon>Echinacea</taxon>
        <taxon>Camarodonta</taxon>
        <taxon>Echinidea</taxon>
        <taxon>Strongylocentrotidae</taxon>
        <taxon>Strongylocentrotus</taxon>
    </lineage>
</organism>
<dbReference type="GeneID" id="115919214"/>
<reference evidence="3" key="2">
    <citation type="submission" date="2021-01" db="UniProtKB">
        <authorList>
            <consortium name="EnsemblMetazoa"/>
        </authorList>
    </citation>
    <scope>IDENTIFICATION</scope>
</reference>
<dbReference type="AlphaFoldDB" id="A0A7M7MY16"/>
<dbReference type="EnsemblMetazoa" id="XM_030972442">
    <property type="protein sequence ID" value="XP_030828302"/>
    <property type="gene ID" value="LOC115919214"/>
</dbReference>
<feature type="chain" id="PRO_5029624649" description="Immunoglobulin subtype domain-containing protein" evidence="2">
    <location>
        <begin position="29"/>
        <end position="260"/>
    </location>
</feature>
<dbReference type="OMA" id="FTHNETI"/>
<feature type="signal peptide" evidence="2">
    <location>
        <begin position="1"/>
        <end position="28"/>
    </location>
</feature>
<dbReference type="InterPro" id="IPR036179">
    <property type="entry name" value="Ig-like_dom_sf"/>
</dbReference>
<reference evidence="4" key="1">
    <citation type="submission" date="2015-02" db="EMBL/GenBank/DDBJ databases">
        <title>Genome sequencing for Strongylocentrotus purpuratus.</title>
        <authorList>
            <person name="Murali S."/>
            <person name="Liu Y."/>
            <person name="Vee V."/>
            <person name="English A."/>
            <person name="Wang M."/>
            <person name="Skinner E."/>
            <person name="Han Y."/>
            <person name="Muzny D.M."/>
            <person name="Worley K.C."/>
            <person name="Gibbs R.A."/>
        </authorList>
    </citation>
    <scope>NUCLEOTIDE SEQUENCE</scope>
</reference>
<evidence type="ECO:0008006" key="5">
    <source>
        <dbReference type="Google" id="ProtNLM"/>
    </source>
</evidence>
<protein>
    <recommendedName>
        <fullName evidence="5">Immunoglobulin subtype domain-containing protein</fullName>
    </recommendedName>
</protein>
<name>A0A7M7MY16_STRPU</name>
<evidence type="ECO:0000256" key="2">
    <source>
        <dbReference type="SAM" id="SignalP"/>
    </source>
</evidence>
<dbReference type="Proteomes" id="UP000007110">
    <property type="component" value="Unassembled WGS sequence"/>
</dbReference>
<dbReference type="InParanoid" id="A0A7M7MY16"/>
<accession>A0A7M7MY16</accession>
<evidence type="ECO:0000256" key="1">
    <source>
        <dbReference type="SAM" id="Phobius"/>
    </source>
</evidence>
<evidence type="ECO:0000313" key="4">
    <source>
        <dbReference type="Proteomes" id="UP000007110"/>
    </source>
</evidence>
<feature type="transmembrane region" description="Helical" evidence="1">
    <location>
        <begin position="207"/>
        <end position="229"/>
    </location>
</feature>
<dbReference type="InterPro" id="IPR013783">
    <property type="entry name" value="Ig-like_fold"/>
</dbReference>
<dbReference type="RefSeq" id="XP_030828302.1">
    <property type="nucleotide sequence ID" value="XM_030972442.1"/>
</dbReference>
<keyword evidence="1" id="KW-1133">Transmembrane helix</keyword>
<evidence type="ECO:0000313" key="3">
    <source>
        <dbReference type="EnsemblMetazoa" id="XP_030828302"/>
    </source>
</evidence>
<dbReference type="Gene3D" id="2.60.40.10">
    <property type="entry name" value="Immunoglobulins"/>
    <property type="match status" value="1"/>
</dbReference>
<keyword evidence="4" id="KW-1185">Reference proteome</keyword>
<dbReference type="KEGG" id="spu:115919214"/>
<sequence>MLSSEGIRISVVTFVILILSQDFIQVHSAATFIESQEGWATAEYSNVTLYCRVFISGGTSPHFSCATISFTKNETIIEENLKYLRSGPTFADNKVTCTMTILRVESEDSGLYGCCLTDKTTGSCYKHPTKMLNVISLPTTVQTTLEVTSTDAATSVSTTTLFTDNRVSSVGVTYNKVTASPENNSSLSKSENIARVQHTNDSLHKTIWPVLFVAALIIGILVLFGMRYLRKKRADESLPESVTDVNVYHSIDSDKEVEKG</sequence>
<dbReference type="SUPFAM" id="SSF48726">
    <property type="entry name" value="Immunoglobulin"/>
    <property type="match status" value="1"/>
</dbReference>
<proteinExistence type="predicted"/>